<accession>A0A7Y9DW16</accession>
<dbReference type="RefSeq" id="WP_179794124.1">
    <property type="nucleotide sequence ID" value="NZ_BAABHP010000021.1"/>
</dbReference>
<comment type="caution">
    <text evidence="1">The sequence shown here is derived from an EMBL/GenBank/DDBJ whole genome shotgun (WGS) entry which is preliminary data.</text>
</comment>
<gene>
    <name evidence="1" type="ORF">BJ983_002551</name>
</gene>
<proteinExistence type="predicted"/>
<reference evidence="1 2" key="1">
    <citation type="submission" date="2020-07" db="EMBL/GenBank/DDBJ databases">
        <title>Sequencing the genomes of 1000 actinobacteria strains.</title>
        <authorList>
            <person name="Klenk H.-P."/>
        </authorList>
    </citation>
    <scope>NUCLEOTIDE SEQUENCE [LARGE SCALE GENOMIC DNA]</scope>
    <source>
        <strain evidence="1 2">DSM 45772</strain>
    </source>
</reference>
<dbReference type="SUPFAM" id="SSF159713">
    <property type="entry name" value="Dhaf3308-like"/>
    <property type="match status" value="1"/>
</dbReference>
<dbReference type="Proteomes" id="UP000535890">
    <property type="component" value="Unassembled WGS sequence"/>
</dbReference>
<keyword evidence="2" id="KW-1185">Reference proteome</keyword>
<evidence type="ECO:0008006" key="3">
    <source>
        <dbReference type="Google" id="ProtNLM"/>
    </source>
</evidence>
<organism evidence="1 2">
    <name type="scientific">Actinomycetospora corticicola</name>
    <dbReference type="NCBI Taxonomy" id="663602"/>
    <lineage>
        <taxon>Bacteria</taxon>
        <taxon>Bacillati</taxon>
        <taxon>Actinomycetota</taxon>
        <taxon>Actinomycetes</taxon>
        <taxon>Pseudonocardiales</taxon>
        <taxon>Pseudonocardiaceae</taxon>
        <taxon>Actinomycetospora</taxon>
    </lineage>
</organism>
<evidence type="ECO:0000313" key="1">
    <source>
        <dbReference type="EMBL" id="NYD36449.1"/>
    </source>
</evidence>
<dbReference type="AlphaFoldDB" id="A0A7Y9DW16"/>
<evidence type="ECO:0000313" key="2">
    <source>
        <dbReference type="Proteomes" id="UP000535890"/>
    </source>
</evidence>
<sequence>MSAPATTALERVTAAAPDSGDARVSTAFVTRQGVRHDGRRRGYRNEVLSVRVGAAVGSCAVDPGALAGESGDAVLDRVVGGTVADLLHDPDPAVRTAVLDAHLADHRALGDHDGSSAVDLPSGSSVAKSTARAAAVADLVPLRWGRVLVVGVVNSLLVALRERGCEPVPCDRLGGTTEWGEPIRTDHGDDWDAALVTGMTLPDGGFDDLAATAGGRPLVVFAQTGAAVFRALVADGSVTALSAEPYPFFWLDGGPTRLHAYRGWSA</sequence>
<dbReference type="EMBL" id="JACCBN010000001">
    <property type="protein sequence ID" value="NYD36449.1"/>
    <property type="molecule type" value="Genomic_DNA"/>
</dbReference>
<name>A0A7Y9DW16_9PSEU</name>
<protein>
    <recommendedName>
        <fullName evidence="3">Heavy-metal chelation domain-containing protein</fullName>
    </recommendedName>
</protein>